<organism evidence="3 4">
    <name type="scientific">Craurococcus roseus</name>
    <dbReference type="NCBI Taxonomy" id="77585"/>
    <lineage>
        <taxon>Bacteria</taxon>
        <taxon>Pseudomonadati</taxon>
        <taxon>Pseudomonadota</taxon>
        <taxon>Alphaproteobacteria</taxon>
        <taxon>Acetobacterales</taxon>
        <taxon>Acetobacteraceae</taxon>
        <taxon>Craurococcus</taxon>
    </lineage>
</organism>
<dbReference type="SUPFAM" id="SSF52540">
    <property type="entry name" value="P-loop containing nucleoside triphosphate hydrolases"/>
    <property type="match status" value="1"/>
</dbReference>
<proteinExistence type="predicted"/>
<dbReference type="InterPro" id="IPR027417">
    <property type="entry name" value="P-loop_NTPase"/>
</dbReference>
<keyword evidence="4" id="KW-1185">Reference proteome</keyword>
<protein>
    <recommendedName>
        <fullName evidence="2">ORC1/DEAH AAA+ ATPase domain-containing protein</fullName>
    </recommendedName>
</protein>
<evidence type="ECO:0000259" key="2">
    <source>
        <dbReference type="Pfam" id="PF13401"/>
    </source>
</evidence>
<evidence type="ECO:0000256" key="1">
    <source>
        <dbReference type="SAM" id="MobiDB-lite"/>
    </source>
</evidence>
<gene>
    <name evidence="3" type="ORF">GCM10009416_41340</name>
</gene>
<feature type="domain" description="ORC1/DEAH AAA+ ATPase" evidence="2">
    <location>
        <begin position="71"/>
        <end position="222"/>
    </location>
</feature>
<feature type="region of interest" description="Disordered" evidence="1">
    <location>
        <begin position="1"/>
        <end position="20"/>
    </location>
</feature>
<feature type="region of interest" description="Disordered" evidence="1">
    <location>
        <begin position="132"/>
        <end position="155"/>
    </location>
</feature>
<evidence type="ECO:0000313" key="3">
    <source>
        <dbReference type="EMBL" id="GAA0598894.1"/>
    </source>
</evidence>
<accession>A0ABP3QWS9</accession>
<reference evidence="4" key="1">
    <citation type="journal article" date="2019" name="Int. J. Syst. Evol. Microbiol.">
        <title>The Global Catalogue of Microorganisms (GCM) 10K type strain sequencing project: providing services to taxonomists for standard genome sequencing and annotation.</title>
        <authorList>
            <consortium name="The Broad Institute Genomics Platform"/>
            <consortium name="The Broad Institute Genome Sequencing Center for Infectious Disease"/>
            <person name="Wu L."/>
            <person name="Ma J."/>
        </authorList>
    </citation>
    <scope>NUCLEOTIDE SEQUENCE [LARGE SCALE GENOMIC DNA]</scope>
    <source>
        <strain evidence="4">JCM 9933</strain>
    </source>
</reference>
<name>A0ABP3QWS9_9PROT</name>
<dbReference type="Pfam" id="PF13401">
    <property type="entry name" value="AAA_22"/>
    <property type="match status" value="1"/>
</dbReference>
<dbReference type="PANTHER" id="PTHR34301:SF8">
    <property type="entry name" value="ATPASE DOMAIN-CONTAINING PROTEIN"/>
    <property type="match status" value="1"/>
</dbReference>
<evidence type="ECO:0000313" key="4">
    <source>
        <dbReference type="Proteomes" id="UP001501588"/>
    </source>
</evidence>
<sequence length="426" mass="46189">MAAPERAATDPHPASARHSGHIRARQRLAEIFTPTQPLSRKNFYPQEGRCGEAFVGRNAERDRIIRALVEERAHVVIYGERGRGKTSLANLALAHADTAVFDVARYICSADSDFDAITRGLLQDLPRWSSGSRWFGTPPPAGPDPHDDATTPPPSRAVQLGDILAQVEFRRGSRLLFVVDEFDRVVDENTRTAMADMIKQCSDRGMPLSFMIIGVSDSVEQLLGRHPSIQRCVARIALPLLSHAEVELIVARGEEAGLDLPKPARSCIAQLARGVPYMAQLLALRAGQAALDDGRTRIRGDDLIAAVRAAAAEADPRIRTLYNTATGLERDAAALGVLRAAALGPQDEFGRFRVDICGSFLRVAGAQVDPAAWRRVIASGAIRAVRGGEPDLYTFGEAMMPHFVLQRAVLSRQTAGTTPSRGDAPM</sequence>
<dbReference type="PANTHER" id="PTHR34301">
    <property type="entry name" value="DNA-BINDING PROTEIN-RELATED"/>
    <property type="match status" value="1"/>
</dbReference>
<dbReference type="EMBL" id="BAAAFZ010000068">
    <property type="protein sequence ID" value="GAA0598894.1"/>
    <property type="molecule type" value="Genomic_DNA"/>
</dbReference>
<comment type="caution">
    <text evidence="3">The sequence shown here is derived from an EMBL/GenBank/DDBJ whole genome shotgun (WGS) entry which is preliminary data.</text>
</comment>
<dbReference type="Proteomes" id="UP001501588">
    <property type="component" value="Unassembled WGS sequence"/>
</dbReference>
<dbReference type="InterPro" id="IPR049945">
    <property type="entry name" value="AAA_22"/>
</dbReference>
<dbReference type="Gene3D" id="3.40.50.300">
    <property type="entry name" value="P-loop containing nucleotide triphosphate hydrolases"/>
    <property type="match status" value="1"/>
</dbReference>